<dbReference type="EMBL" id="CP069620">
    <property type="protein sequence ID" value="UZH55841.1"/>
    <property type="molecule type" value="Genomic_DNA"/>
</dbReference>
<dbReference type="Proteomes" id="UP001163981">
    <property type="component" value="Chromosome"/>
</dbReference>
<organism evidence="1 2">
    <name type="scientific">Salinimicrobium tongyeongense</name>
    <dbReference type="NCBI Taxonomy" id="2809707"/>
    <lineage>
        <taxon>Bacteria</taxon>
        <taxon>Pseudomonadati</taxon>
        <taxon>Bacteroidota</taxon>
        <taxon>Flavobacteriia</taxon>
        <taxon>Flavobacteriales</taxon>
        <taxon>Flavobacteriaceae</taxon>
        <taxon>Salinimicrobium</taxon>
    </lineage>
</organism>
<sequence>MLLYLTLKAQVKANREIQKRFKIQQENEKLEKLTLRYKERISSLSEEIRTFSYTNNNSDSGTKPDFKLYSGPQAISQLLKIRKSIFYGNEWRSAYLLEPKFEELRQLLLMFLSISESLNQEIFTDKIIENREVKSQLISSLKFHYDAKIRGNFLSMEKYKAADKPCPDCSSTHGIPEDLFEICNSIAYKLQLKLN</sequence>
<evidence type="ECO:0000313" key="1">
    <source>
        <dbReference type="EMBL" id="UZH55841.1"/>
    </source>
</evidence>
<keyword evidence="2" id="KW-1185">Reference proteome</keyword>
<gene>
    <name evidence="1" type="ORF">JRG66_02860</name>
</gene>
<name>A0ABY6NT70_9FLAO</name>
<dbReference type="RefSeq" id="WP_265164236.1">
    <property type="nucleotide sequence ID" value="NZ_CP069620.1"/>
</dbReference>
<proteinExistence type="predicted"/>
<accession>A0ABY6NT70</accession>
<protein>
    <submittedName>
        <fullName evidence="1">Uncharacterized protein</fullName>
    </submittedName>
</protein>
<reference evidence="1" key="1">
    <citation type="submission" date="2021-02" db="EMBL/GenBank/DDBJ databases">
        <title>Salinimicrobium sp. nov. isolated from seawater in Tongyeong, Republic of Korea.</title>
        <authorList>
            <person name="Lee S.-J."/>
        </authorList>
    </citation>
    <scope>NUCLEOTIDE SEQUENCE</scope>
    <source>
        <strain evidence="1">HN-2-9-2</strain>
    </source>
</reference>
<evidence type="ECO:0000313" key="2">
    <source>
        <dbReference type="Proteomes" id="UP001163981"/>
    </source>
</evidence>